<dbReference type="EMBL" id="JAAKFY010000015">
    <property type="protein sequence ID" value="KAF3844415.1"/>
    <property type="molecule type" value="Genomic_DNA"/>
</dbReference>
<name>A0A7J5Y4T2_DISMA</name>
<proteinExistence type="predicted"/>
<comment type="caution">
    <text evidence="1">The sequence shown here is derived from an EMBL/GenBank/DDBJ whole genome shotgun (WGS) entry which is preliminary data.</text>
</comment>
<keyword evidence="2" id="KW-1185">Reference proteome</keyword>
<dbReference type="AlphaFoldDB" id="A0A7J5Y4T2"/>
<evidence type="ECO:0000313" key="2">
    <source>
        <dbReference type="Proteomes" id="UP000518266"/>
    </source>
</evidence>
<accession>A0A7J5Y4T2</accession>
<protein>
    <submittedName>
        <fullName evidence="1">Uncharacterized protein</fullName>
    </submittedName>
</protein>
<reference evidence="1 2" key="1">
    <citation type="submission" date="2020-03" db="EMBL/GenBank/DDBJ databases">
        <title>Dissostichus mawsoni Genome sequencing and assembly.</title>
        <authorList>
            <person name="Park H."/>
        </authorList>
    </citation>
    <scope>NUCLEOTIDE SEQUENCE [LARGE SCALE GENOMIC DNA]</scope>
    <source>
        <strain evidence="1">DM0001</strain>
        <tissue evidence="1">Muscle</tissue>
    </source>
</reference>
<organism evidence="1 2">
    <name type="scientific">Dissostichus mawsoni</name>
    <name type="common">Antarctic cod</name>
    <dbReference type="NCBI Taxonomy" id="36200"/>
    <lineage>
        <taxon>Eukaryota</taxon>
        <taxon>Metazoa</taxon>
        <taxon>Chordata</taxon>
        <taxon>Craniata</taxon>
        <taxon>Vertebrata</taxon>
        <taxon>Euteleostomi</taxon>
        <taxon>Actinopterygii</taxon>
        <taxon>Neopterygii</taxon>
        <taxon>Teleostei</taxon>
        <taxon>Neoteleostei</taxon>
        <taxon>Acanthomorphata</taxon>
        <taxon>Eupercaria</taxon>
        <taxon>Perciformes</taxon>
        <taxon>Notothenioidei</taxon>
        <taxon>Nototheniidae</taxon>
        <taxon>Dissostichus</taxon>
    </lineage>
</organism>
<evidence type="ECO:0000313" key="1">
    <source>
        <dbReference type="EMBL" id="KAF3844415.1"/>
    </source>
</evidence>
<gene>
    <name evidence="1" type="ORF">F7725_007578</name>
</gene>
<sequence>MLAASRELMSVFNSSRFISMVTERRAASSLTSRLRLSRGCGGGDGVGSVQQSAVDLLPCRSHCPAVEGTQGVQQLQPLLRAPGAAVL</sequence>
<dbReference type="Proteomes" id="UP000518266">
    <property type="component" value="Unassembled WGS sequence"/>
</dbReference>